<dbReference type="EMBL" id="JAMFTH010000005">
    <property type="protein sequence ID" value="MCP8900434.1"/>
    <property type="molecule type" value="Genomic_DNA"/>
</dbReference>
<comment type="caution">
    <text evidence="3">The sequence shown here is derived from an EMBL/GenBank/DDBJ whole genome shotgun (WGS) entry which is preliminary data.</text>
</comment>
<evidence type="ECO:0000313" key="4">
    <source>
        <dbReference type="Proteomes" id="UP001139319"/>
    </source>
</evidence>
<name>A0A9X2KUL9_9GAMM</name>
<feature type="domain" description="Hydantoinase A/oxoprolinase" evidence="1">
    <location>
        <begin position="195"/>
        <end position="478"/>
    </location>
</feature>
<protein>
    <submittedName>
        <fullName evidence="3">Hydantoinase/oxoprolinase family protein</fullName>
    </submittedName>
</protein>
<dbReference type="InterPro" id="IPR008040">
    <property type="entry name" value="Hydant_A_N"/>
</dbReference>
<evidence type="ECO:0000313" key="3">
    <source>
        <dbReference type="EMBL" id="MCP8900434.1"/>
    </source>
</evidence>
<keyword evidence="4" id="KW-1185">Reference proteome</keyword>
<dbReference type="GO" id="GO:0005829">
    <property type="term" value="C:cytosol"/>
    <property type="evidence" value="ECO:0007669"/>
    <property type="project" value="TreeGrafter"/>
</dbReference>
<reference evidence="3" key="1">
    <citation type="submission" date="2022-05" db="EMBL/GenBank/DDBJ databases">
        <authorList>
            <person name="Sun H.-N."/>
        </authorList>
    </citation>
    <scope>NUCLEOTIDE SEQUENCE</scope>
    <source>
        <strain evidence="3">HB14</strain>
    </source>
</reference>
<dbReference type="Pfam" id="PF05378">
    <property type="entry name" value="Hydant_A_N"/>
    <property type="match status" value="1"/>
</dbReference>
<dbReference type="GO" id="GO:0017168">
    <property type="term" value="F:5-oxoprolinase (ATP-hydrolyzing) activity"/>
    <property type="evidence" value="ECO:0007669"/>
    <property type="project" value="TreeGrafter"/>
</dbReference>
<dbReference type="RefSeq" id="WP_253968726.1">
    <property type="nucleotide sequence ID" value="NZ_JAMFTH010000005.1"/>
</dbReference>
<dbReference type="PANTHER" id="PTHR11365">
    <property type="entry name" value="5-OXOPROLINASE RELATED"/>
    <property type="match status" value="1"/>
</dbReference>
<dbReference type="Proteomes" id="UP001139319">
    <property type="component" value="Unassembled WGS sequence"/>
</dbReference>
<sequence>MLLGVDTGGTFTDFVLLDGQQLRVHKRLSTPDAPERAILEGIEAMGLSDTARAGHLLVVHGSTVATNAALERKGVPTLYVTNRGLADVLSIGRQTREELYNLTPVPRETPVPVQNCVEVDARLGADGSRLTALTEADIQRLQQAIAERRPEAVAINLLYSFMDDSDEKALQAACPESVFVSRSSFVLPEYGEYERGMATWLNAYLGPKVQGYLHRLAAGVAPSPLGVMQSSGGTIDAAQAAQRAVNLLLSGPAGGLAAAQYLAQTLGDDQSPEKLLTFDMGGTSTDVALIDGALTLTNQGKLGPYPVAVPMVDMHTIGAGGGSIAQVDDGGLLQVGPESAGASPGPACYGRGGKQATVTDANAFLGRLHPDYFLGGEMALDTDSAQRAVNDLAQTLNLPPHEAALGIIRLANEHMAAALRVISVQRGHNPADFRLCCFGGAGGLHVCALADALGMSRALVPVHGGVLSALGMLVAKPERQLSRSLQIPLAHCNPEQLREQYCQLSEAGRAQLQAEGIAACDISESPSLDLRYLGQSFTLNLPYTHLAEAGEAFHRAHEARYGHRLNIDIELVNLRLKCEAPGRSVELPTVAPGSAQPLHTLTLAEVGQTPVYRRTDLGADTTLNGPALIVEQVSTTLLEPGWTLKVDALGNLLLNKGASD</sequence>
<organism evidence="3 4">
    <name type="scientific">Gilvimarinus xylanilyticus</name>
    <dbReference type="NCBI Taxonomy" id="2944139"/>
    <lineage>
        <taxon>Bacteria</taxon>
        <taxon>Pseudomonadati</taxon>
        <taxon>Pseudomonadota</taxon>
        <taxon>Gammaproteobacteria</taxon>
        <taxon>Cellvibrionales</taxon>
        <taxon>Cellvibrionaceae</taxon>
        <taxon>Gilvimarinus</taxon>
    </lineage>
</organism>
<proteinExistence type="predicted"/>
<dbReference type="Pfam" id="PF01968">
    <property type="entry name" value="Hydantoinase_A"/>
    <property type="match status" value="1"/>
</dbReference>
<evidence type="ECO:0000259" key="1">
    <source>
        <dbReference type="Pfam" id="PF01968"/>
    </source>
</evidence>
<feature type="domain" description="Hydantoinase/oxoprolinase N-terminal" evidence="2">
    <location>
        <begin position="3"/>
        <end position="174"/>
    </location>
</feature>
<dbReference type="InterPro" id="IPR002821">
    <property type="entry name" value="Hydantoinase_A"/>
</dbReference>
<evidence type="ECO:0000259" key="2">
    <source>
        <dbReference type="Pfam" id="PF05378"/>
    </source>
</evidence>
<reference evidence="3" key="2">
    <citation type="submission" date="2023-01" db="EMBL/GenBank/DDBJ databases">
        <title>Gilvimarinus xylanilyticus HB14 isolated from Caulerpa lentillifera aquaculture base in Hainan, China.</title>
        <authorList>
            <person name="Zhang Y.-J."/>
        </authorList>
    </citation>
    <scope>NUCLEOTIDE SEQUENCE</scope>
    <source>
        <strain evidence="3">HB14</strain>
    </source>
</reference>
<dbReference type="AlphaFoldDB" id="A0A9X2KUL9"/>
<dbReference type="InterPro" id="IPR045079">
    <property type="entry name" value="Oxoprolinase-like"/>
</dbReference>
<gene>
    <name evidence="3" type="ORF">M6D89_14100</name>
</gene>
<dbReference type="PANTHER" id="PTHR11365:SF23">
    <property type="entry name" value="HYPOTHETICAL 5-OXOPROLINASE (EUROFUNG)-RELATED"/>
    <property type="match status" value="1"/>
</dbReference>
<accession>A0A9X2KUL9</accession>
<dbReference type="GO" id="GO:0006749">
    <property type="term" value="P:glutathione metabolic process"/>
    <property type="evidence" value="ECO:0007669"/>
    <property type="project" value="TreeGrafter"/>
</dbReference>